<dbReference type="RefSeq" id="WP_286004025.1">
    <property type="nucleotide sequence ID" value="NZ_JASVEJ010000001.1"/>
</dbReference>
<gene>
    <name evidence="2" type="ORF">QQ055_00235</name>
</gene>
<dbReference type="PROSITE" id="PS50943">
    <property type="entry name" value="HTH_CROC1"/>
    <property type="match status" value="1"/>
</dbReference>
<dbReference type="Pfam" id="PF01381">
    <property type="entry name" value="HTH_3"/>
    <property type="match status" value="1"/>
</dbReference>
<accession>A0ABT7LV56</accession>
<evidence type="ECO:0000313" key="3">
    <source>
        <dbReference type="Proteomes" id="UP001230986"/>
    </source>
</evidence>
<evidence type="ECO:0000259" key="1">
    <source>
        <dbReference type="PROSITE" id="PS50943"/>
    </source>
</evidence>
<feature type="domain" description="HTH cro/C1-type" evidence="1">
    <location>
        <begin position="14"/>
        <end position="68"/>
    </location>
</feature>
<name>A0ABT7LV56_9CYAN</name>
<organism evidence="2 3">
    <name type="scientific">Geitlerinema calcuttense NRMC-F 0142</name>
    <dbReference type="NCBI Taxonomy" id="2922238"/>
    <lineage>
        <taxon>Bacteria</taxon>
        <taxon>Bacillati</taxon>
        <taxon>Cyanobacteriota</taxon>
        <taxon>Cyanophyceae</taxon>
        <taxon>Geitlerinematales</taxon>
        <taxon>Geitlerinemataceae</taxon>
        <taxon>Geitlerinema</taxon>
    </lineage>
</organism>
<reference evidence="2 3" key="1">
    <citation type="submission" date="2023-06" db="EMBL/GenBank/DDBJ databases">
        <title>Whole genome sequence of Oscillatoria calcuttensis NRMC-F 0142.</title>
        <authorList>
            <person name="Shakena Fathima T."/>
            <person name="Muralitharan G."/>
            <person name="Thajuddin N."/>
        </authorList>
    </citation>
    <scope>NUCLEOTIDE SEQUENCE [LARGE SCALE GENOMIC DNA]</scope>
    <source>
        <strain evidence="2 3">NRMC-F 0142</strain>
    </source>
</reference>
<proteinExistence type="predicted"/>
<sequence length="71" mass="8037">MAKVTTHVWDGDRIRQARKIKDLRAVDAAEKLNITPIHLSYIENGKNNPSAKLIARMAEVYGLPTSFFLKN</sequence>
<evidence type="ECO:0000313" key="2">
    <source>
        <dbReference type="EMBL" id="MDL5055916.1"/>
    </source>
</evidence>
<dbReference type="InterPro" id="IPR010982">
    <property type="entry name" value="Lambda_DNA-bd_dom_sf"/>
</dbReference>
<dbReference type="Gene3D" id="1.10.260.40">
    <property type="entry name" value="lambda repressor-like DNA-binding domains"/>
    <property type="match status" value="1"/>
</dbReference>
<dbReference type="Proteomes" id="UP001230986">
    <property type="component" value="Unassembled WGS sequence"/>
</dbReference>
<comment type="caution">
    <text evidence="2">The sequence shown here is derived from an EMBL/GenBank/DDBJ whole genome shotgun (WGS) entry which is preliminary data.</text>
</comment>
<dbReference type="SMART" id="SM00530">
    <property type="entry name" value="HTH_XRE"/>
    <property type="match status" value="1"/>
</dbReference>
<dbReference type="SUPFAM" id="SSF47413">
    <property type="entry name" value="lambda repressor-like DNA-binding domains"/>
    <property type="match status" value="1"/>
</dbReference>
<keyword evidence="3" id="KW-1185">Reference proteome</keyword>
<dbReference type="EMBL" id="JASVEJ010000001">
    <property type="protein sequence ID" value="MDL5055916.1"/>
    <property type="molecule type" value="Genomic_DNA"/>
</dbReference>
<dbReference type="InterPro" id="IPR001387">
    <property type="entry name" value="Cro/C1-type_HTH"/>
</dbReference>
<protein>
    <submittedName>
        <fullName evidence="2">Helix-turn-helix transcriptional regulator</fullName>
    </submittedName>
</protein>
<dbReference type="CDD" id="cd00093">
    <property type="entry name" value="HTH_XRE"/>
    <property type="match status" value="1"/>
</dbReference>